<reference evidence="1 2" key="2">
    <citation type="submission" date="2018-03" db="EMBL/GenBank/DDBJ databases">
        <authorList>
            <person name="Keele B.F."/>
        </authorList>
    </citation>
    <scope>NUCLEOTIDE SEQUENCE [LARGE SCALE GENOMIC DNA]</scope>
    <source>
        <strain evidence="1 2">CCALA 016</strain>
    </source>
</reference>
<name>A0A2T1LVA3_9CHRO</name>
<keyword evidence="2" id="KW-1185">Reference proteome</keyword>
<organism evidence="1 2">
    <name type="scientific">Aphanothece hegewaldii CCALA 016</name>
    <dbReference type="NCBI Taxonomy" id="2107694"/>
    <lineage>
        <taxon>Bacteria</taxon>
        <taxon>Bacillati</taxon>
        <taxon>Cyanobacteriota</taxon>
        <taxon>Cyanophyceae</taxon>
        <taxon>Oscillatoriophycideae</taxon>
        <taxon>Chroococcales</taxon>
        <taxon>Aphanothecaceae</taxon>
        <taxon>Aphanothece</taxon>
    </lineage>
</organism>
<dbReference type="EMBL" id="PXOH01000020">
    <property type="protein sequence ID" value="PSF35455.1"/>
    <property type="molecule type" value="Genomic_DNA"/>
</dbReference>
<dbReference type="AlphaFoldDB" id="A0A2T1LVA3"/>
<evidence type="ECO:0000313" key="1">
    <source>
        <dbReference type="EMBL" id="PSF35455.1"/>
    </source>
</evidence>
<protein>
    <submittedName>
        <fullName evidence="1">Uncharacterized protein</fullName>
    </submittedName>
</protein>
<accession>A0A2T1LVA3</accession>
<evidence type="ECO:0000313" key="2">
    <source>
        <dbReference type="Proteomes" id="UP000239001"/>
    </source>
</evidence>
<sequence length="150" mass="17462">MFLCLISITGFKIIILDAQRLVVRQFYEENHVNLYRALVYGKCKNLVPKYQRIASLQLLKRSVSVGFDCVAIERIKQSVPQSVSNAFDRHFWYSQWTLTQLFLIKIPINGQNTFFLFILGFGDDGWDNDANFIEVFDEQGEFIGASYLFK</sequence>
<comment type="caution">
    <text evidence="1">The sequence shown here is derived from an EMBL/GenBank/DDBJ whole genome shotgun (WGS) entry which is preliminary data.</text>
</comment>
<gene>
    <name evidence="1" type="ORF">C7H19_16905</name>
</gene>
<dbReference type="Proteomes" id="UP000239001">
    <property type="component" value="Unassembled WGS sequence"/>
</dbReference>
<proteinExistence type="predicted"/>
<reference evidence="1 2" key="1">
    <citation type="submission" date="2018-03" db="EMBL/GenBank/DDBJ databases">
        <title>The ancient ancestry and fast evolution of plastids.</title>
        <authorList>
            <person name="Moore K.R."/>
            <person name="Magnabosco C."/>
            <person name="Momper L."/>
            <person name="Gold D.A."/>
            <person name="Bosak T."/>
            <person name="Fournier G.P."/>
        </authorList>
    </citation>
    <scope>NUCLEOTIDE SEQUENCE [LARGE SCALE GENOMIC DNA]</scope>
    <source>
        <strain evidence="1 2">CCALA 016</strain>
    </source>
</reference>